<dbReference type="SMART" id="SM01162">
    <property type="entry name" value="DUF1771"/>
    <property type="match status" value="1"/>
</dbReference>
<dbReference type="Pfam" id="PF08590">
    <property type="entry name" value="DUF1771"/>
    <property type="match status" value="1"/>
</dbReference>
<dbReference type="STRING" id="231916.A0A409YWP5"/>
<feature type="domain" description="Smr" evidence="2">
    <location>
        <begin position="116"/>
        <end position="192"/>
    </location>
</feature>
<dbReference type="SMART" id="SM00463">
    <property type="entry name" value="SMR"/>
    <property type="match status" value="1"/>
</dbReference>
<organism evidence="3 4">
    <name type="scientific">Gymnopilus dilepis</name>
    <dbReference type="NCBI Taxonomy" id="231916"/>
    <lineage>
        <taxon>Eukaryota</taxon>
        <taxon>Fungi</taxon>
        <taxon>Dikarya</taxon>
        <taxon>Basidiomycota</taxon>
        <taxon>Agaricomycotina</taxon>
        <taxon>Agaricomycetes</taxon>
        <taxon>Agaricomycetidae</taxon>
        <taxon>Agaricales</taxon>
        <taxon>Agaricineae</taxon>
        <taxon>Hymenogastraceae</taxon>
        <taxon>Gymnopilus</taxon>
    </lineage>
</organism>
<dbReference type="InterPro" id="IPR002625">
    <property type="entry name" value="Smr_dom"/>
</dbReference>
<dbReference type="EMBL" id="NHYE01000131">
    <property type="protein sequence ID" value="PPR07409.1"/>
    <property type="molecule type" value="Genomic_DNA"/>
</dbReference>
<dbReference type="AlphaFoldDB" id="A0A409YWP5"/>
<sequence length="219" mass="24387">MSFVRFLKAVFALFCGPQQPAQAPDYPLSPAKHEGVSEDYASLRAQANEHGSQMAKCFQQSHEAYARGDGALAKDLSNQGKEHQRRMQELNKQASDYIFSSTDAPPLRLDTEPGEVDLHGLYVKEAISRADEAIQIAKRSGQKEIRFIVGKGLHSHDGVAKIKPAIEDLMQKHRLLAELDPHNSGVLIVKIDSEGRERGIGPEEISRRLEREEESCTIM</sequence>
<protein>
    <recommendedName>
        <fullName evidence="2">Smr domain-containing protein</fullName>
    </recommendedName>
</protein>
<dbReference type="InterPro" id="IPR053020">
    <property type="entry name" value="Smr_domain_protein"/>
</dbReference>
<dbReference type="PANTHER" id="PTHR47417">
    <property type="entry name" value="SMR DOMAIN-CONTAINING PROTEIN YPL199C"/>
    <property type="match status" value="1"/>
</dbReference>
<accession>A0A409YWP5</accession>
<dbReference type="InterPro" id="IPR013899">
    <property type="entry name" value="DUF1771"/>
</dbReference>
<gene>
    <name evidence="3" type="ORF">CVT26_013725</name>
</gene>
<comment type="caution">
    <text evidence="3">The sequence shown here is derived from an EMBL/GenBank/DDBJ whole genome shotgun (WGS) entry which is preliminary data.</text>
</comment>
<dbReference type="InParanoid" id="A0A409YWP5"/>
<evidence type="ECO:0000313" key="4">
    <source>
        <dbReference type="Proteomes" id="UP000284706"/>
    </source>
</evidence>
<keyword evidence="4" id="KW-1185">Reference proteome</keyword>
<dbReference type="FunCoup" id="A0A409YWP5">
    <property type="interactions" value="3"/>
</dbReference>
<dbReference type="Pfam" id="PF01713">
    <property type="entry name" value="Smr"/>
    <property type="match status" value="1"/>
</dbReference>
<name>A0A409YWP5_9AGAR</name>
<keyword evidence="1" id="KW-0732">Signal</keyword>
<reference evidence="3 4" key="1">
    <citation type="journal article" date="2018" name="Evol. Lett.">
        <title>Horizontal gene cluster transfer increased hallucinogenic mushroom diversity.</title>
        <authorList>
            <person name="Reynolds H.T."/>
            <person name="Vijayakumar V."/>
            <person name="Gluck-Thaler E."/>
            <person name="Korotkin H.B."/>
            <person name="Matheny P.B."/>
            <person name="Slot J.C."/>
        </authorList>
    </citation>
    <scope>NUCLEOTIDE SEQUENCE [LARGE SCALE GENOMIC DNA]</scope>
    <source>
        <strain evidence="3 4">SRW20</strain>
    </source>
</reference>
<feature type="chain" id="PRO_5018968661" description="Smr domain-containing protein" evidence="1">
    <location>
        <begin position="24"/>
        <end position="219"/>
    </location>
</feature>
<dbReference type="SUPFAM" id="SSF160443">
    <property type="entry name" value="SMR domain-like"/>
    <property type="match status" value="1"/>
</dbReference>
<dbReference type="OrthoDB" id="3231855at2759"/>
<evidence type="ECO:0000256" key="1">
    <source>
        <dbReference type="SAM" id="SignalP"/>
    </source>
</evidence>
<feature type="signal peptide" evidence="1">
    <location>
        <begin position="1"/>
        <end position="23"/>
    </location>
</feature>
<dbReference type="Gene3D" id="3.30.1370.110">
    <property type="match status" value="1"/>
</dbReference>
<dbReference type="Proteomes" id="UP000284706">
    <property type="component" value="Unassembled WGS sequence"/>
</dbReference>
<evidence type="ECO:0000259" key="2">
    <source>
        <dbReference type="PROSITE" id="PS50828"/>
    </source>
</evidence>
<proteinExistence type="predicted"/>
<dbReference type="InterPro" id="IPR036063">
    <property type="entry name" value="Smr_dom_sf"/>
</dbReference>
<dbReference type="PROSITE" id="PS50828">
    <property type="entry name" value="SMR"/>
    <property type="match status" value="1"/>
</dbReference>
<dbReference type="PANTHER" id="PTHR47417:SF1">
    <property type="entry name" value="SMR DOMAIN-CONTAINING PROTEIN YPL199C"/>
    <property type="match status" value="1"/>
</dbReference>
<evidence type="ECO:0000313" key="3">
    <source>
        <dbReference type="EMBL" id="PPR07409.1"/>
    </source>
</evidence>